<proteinExistence type="predicted"/>
<accession>A0A286RHL9</accession>
<evidence type="ECO:0000313" key="2">
    <source>
        <dbReference type="EMBL" id="ASV75432.1"/>
    </source>
</evidence>
<dbReference type="RefSeq" id="WP_095415493.1">
    <property type="nucleotide sequence ID" value="NZ_CP018477.1"/>
</dbReference>
<organism evidence="2 3">
    <name type="scientific">Thermogutta terrifontis</name>
    <dbReference type="NCBI Taxonomy" id="1331910"/>
    <lineage>
        <taxon>Bacteria</taxon>
        <taxon>Pseudomonadati</taxon>
        <taxon>Planctomycetota</taxon>
        <taxon>Planctomycetia</taxon>
        <taxon>Pirellulales</taxon>
        <taxon>Thermoguttaceae</taxon>
        <taxon>Thermogutta</taxon>
    </lineage>
</organism>
<dbReference type="KEGG" id="ttf:THTE_2830"/>
<dbReference type="Proteomes" id="UP000215086">
    <property type="component" value="Chromosome"/>
</dbReference>
<evidence type="ECO:0000259" key="1">
    <source>
        <dbReference type="Pfam" id="PF12708"/>
    </source>
</evidence>
<dbReference type="InterPro" id="IPR024535">
    <property type="entry name" value="RHGA/B-epi-like_pectate_lyase"/>
</dbReference>
<dbReference type="Gene3D" id="2.160.20.10">
    <property type="entry name" value="Single-stranded right-handed beta-helix, Pectin lyase-like"/>
    <property type="match status" value="1"/>
</dbReference>
<protein>
    <recommendedName>
        <fullName evidence="1">Rhamnogalacturonase A/B/Epimerase-like pectate lyase domain-containing protein</fullName>
    </recommendedName>
</protein>
<reference evidence="2 3" key="1">
    <citation type="journal article" name="Front. Microbiol.">
        <title>Sugar Metabolism of the First Thermophilic Planctomycete Thermogutta terrifontis: Comparative Genomic and Transcriptomic Approaches.</title>
        <authorList>
            <person name="Elcheninov A.G."/>
            <person name="Menzel P."/>
            <person name="Gudbergsdottir S.R."/>
            <person name="Slesarev A.I."/>
            <person name="Kadnikov V.V."/>
            <person name="Krogh A."/>
            <person name="Bonch-Osmolovskaya E.A."/>
            <person name="Peng X."/>
            <person name="Kublanov I.V."/>
        </authorList>
    </citation>
    <scope>NUCLEOTIDE SEQUENCE [LARGE SCALE GENOMIC DNA]</scope>
    <source>
        <strain evidence="2 3">R1</strain>
    </source>
</reference>
<dbReference type="OrthoDB" id="2624869at2"/>
<feature type="domain" description="Rhamnogalacturonase A/B/Epimerase-like pectate lyase" evidence="1">
    <location>
        <begin position="87"/>
        <end position="153"/>
    </location>
</feature>
<evidence type="ECO:0000313" key="3">
    <source>
        <dbReference type="Proteomes" id="UP000215086"/>
    </source>
</evidence>
<dbReference type="InterPro" id="IPR012334">
    <property type="entry name" value="Pectin_lyas_fold"/>
</dbReference>
<sequence>MRWLKTMTAFWAEPHSRPSVGRLSVLSLLVVVTLTPPPIGKTQEAQQFSKLWGKNGALWSPYSRLPDFTWAGYRWGSETYRRPQERVSVKDFGAKGDGQTDDTAAFKHALEAGKGKIVFIPPGKYILRDILYIRNSNTVLQGAGPEQTVLVFTRPGVEIDPRPSKTDGNQPTTNWSWAGGLISIGGARTQSKDVTKVIKSQKRGDTTLTLEKNPFRPGDEILLTLRDDDAKSLLNYLYRGQPGDISGLDNWYVEQVFRVVGCEGQTVVLNRPLRFDVRGEWRPTVERFVPPVTDVGVEGLTFDFPVRQYAGHFKEVGLNPVEITRYAAHCWLRDLVIRNADNGPFVSGYFCTLEKIRLEADPERASPSGHYTGHHGITFGRASDCLCRDFEINTRFIHDLTVQSSIGCVFCSGRGIDLCFDHHRWAPYENLFTDIDAGIGSRLFASSGGGMRGNHTAGGETFWCIRTQRPVRWPASLGIDAINVVGLNVSDAAQAVPSLPPVAELTGRWCEPIPPQKLLPPNLYDAMRARGGGNN</sequence>
<dbReference type="AlphaFoldDB" id="A0A286RHL9"/>
<name>A0A286RHL9_9BACT</name>
<dbReference type="Pfam" id="PF12708">
    <property type="entry name" value="Pect-lyase_RHGA_epim"/>
    <property type="match status" value="1"/>
</dbReference>
<dbReference type="SUPFAM" id="SSF51126">
    <property type="entry name" value="Pectin lyase-like"/>
    <property type="match status" value="1"/>
</dbReference>
<dbReference type="EMBL" id="CP018477">
    <property type="protein sequence ID" value="ASV75432.1"/>
    <property type="molecule type" value="Genomic_DNA"/>
</dbReference>
<dbReference type="InterPro" id="IPR011050">
    <property type="entry name" value="Pectin_lyase_fold/virulence"/>
</dbReference>
<gene>
    <name evidence="2" type="ORF">THTE_2830</name>
</gene>
<keyword evidence="3" id="KW-1185">Reference proteome</keyword>